<evidence type="ECO:0000256" key="3">
    <source>
        <dbReference type="SAM" id="Phobius"/>
    </source>
</evidence>
<accession>A0A4R7ZQS8</accession>
<dbReference type="Pfam" id="PF09479">
    <property type="entry name" value="Flg_new"/>
    <property type="match status" value="4"/>
</dbReference>
<comment type="caution">
    <text evidence="4">The sequence shown here is derived from an EMBL/GenBank/DDBJ whole genome shotgun (WGS) entry which is preliminary data.</text>
</comment>
<gene>
    <name evidence="4" type="ORF">EDD63_1176</name>
</gene>
<dbReference type="GO" id="GO:0030313">
    <property type="term" value="C:cell envelope"/>
    <property type="evidence" value="ECO:0007669"/>
    <property type="project" value="UniProtKB-SubCell"/>
</dbReference>
<evidence type="ECO:0000256" key="1">
    <source>
        <dbReference type="ARBA" id="ARBA00004196"/>
    </source>
</evidence>
<organism evidence="4 5">
    <name type="scientific">Breznakia blatticola</name>
    <dbReference type="NCBI Taxonomy" id="1754012"/>
    <lineage>
        <taxon>Bacteria</taxon>
        <taxon>Bacillati</taxon>
        <taxon>Bacillota</taxon>
        <taxon>Erysipelotrichia</taxon>
        <taxon>Erysipelotrichales</taxon>
        <taxon>Erysipelotrichaceae</taxon>
        <taxon>Breznakia</taxon>
    </lineage>
</organism>
<feature type="compositionally biased region" description="Low complexity" evidence="2">
    <location>
        <begin position="393"/>
        <end position="402"/>
    </location>
</feature>
<feature type="region of interest" description="Disordered" evidence="2">
    <location>
        <begin position="376"/>
        <end position="438"/>
    </location>
</feature>
<dbReference type="AlphaFoldDB" id="A0A4R7ZQS8"/>
<feature type="transmembrane region" description="Helical" evidence="3">
    <location>
        <begin position="448"/>
        <end position="465"/>
    </location>
</feature>
<dbReference type="NCBIfam" id="TIGR02543">
    <property type="entry name" value="List_Bact_rpt"/>
    <property type="match status" value="3"/>
</dbReference>
<protein>
    <submittedName>
        <fullName evidence="4">Putative repeat protein (TIGR02543 family)</fullName>
    </submittedName>
</protein>
<comment type="subcellular location">
    <subcellularLocation>
        <location evidence="1">Cell envelope</location>
    </subcellularLocation>
</comment>
<dbReference type="EMBL" id="SODD01000017">
    <property type="protein sequence ID" value="TDW19786.1"/>
    <property type="molecule type" value="Genomic_DNA"/>
</dbReference>
<evidence type="ECO:0000256" key="2">
    <source>
        <dbReference type="SAM" id="MobiDB-lite"/>
    </source>
</evidence>
<dbReference type="Gene3D" id="2.60.40.4270">
    <property type="entry name" value="Listeria-Bacteroides repeat domain"/>
    <property type="match status" value="4"/>
</dbReference>
<dbReference type="InterPro" id="IPR042229">
    <property type="entry name" value="Listeria/Bacterioides_rpt_sf"/>
</dbReference>
<keyword evidence="3" id="KW-1133">Transmembrane helix</keyword>
<sequence>MIYTIALGENSIFSGWDTLLTENWMSPTPSWRTERWIGLTTGNVYNDSDEFMENYDGSIPDTYQWEYLVSINFDLNGGDRNPLISTKTINQLSTVSSIIKDIPNPTKKGHEFLGWEIVGDLAWDMETTTPHGYASSNDLNIEEMATTPINLKAKWKAKEYNIIYNLDGGENATTNPTGYTYGVGVKSFEEPTKEGHTFLGWYSDADFTTEVTSISETQLEDVILYAKWKANDYTINYELDGGANTSENPLGYTFGVGVKAFKAPTKVGFTFEGWYSDADFTTEVTNISETQMEDVTLYAKWELNRYTITYELDGGENHKDNSAGFAFGEGVEKLEEPTKAGYTFLGWFDAQTGGNEVVKIAKERNEDITLYARWKQNPQEPIVNPDKDKENPTENTPNDNNTVINADESDNGSTTENVVNNPNVAPEFNGSTANVSGSVQTGDETNIMTLYVLLGLALLSGGMITRRKLKK</sequence>
<reference evidence="4 5" key="1">
    <citation type="submission" date="2019-03" db="EMBL/GenBank/DDBJ databases">
        <title>Genomic Encyclopedia of Type Strains, Phase IV (KMG-IV): sequencing the most valuable type-strain genomes for metagenomic binning, comparative biology and taxonomic classification.</title>
        <authorList>
            <person name="Goeker M."/>
        </authorList>
    </citation>
    <scope>NUCLEOTIDE SEQUENCE [LARGE SCALE GENOMIC DNA]</scope>
    <source>
        <strain evidence="4 5">DSM 28867</strain>
    </source>
</reference>
<keyword evidence="5" id="KW-1185">Reference proteome</keyword>
<dbReference type="InterPro" id="IPR013378">
    <property type="entry name" value="InlB-like_B-rpt"/>
</dbReference>
<keyword evidence="3" id="KW-0472">Membrane</keyword>
<evidence type="ECO:0000313" key="5">
    <source>
        <dbReference type="Proteomes" id="UP000294743"/>
    </source>
</evidence>
<proteinExistence type="predicted"/>
<dbReference type="Proteomes" id="UP000294743">
    <property type="component" value="Unassembled WGS sequence"/>
</dbReference>
<feature type="compositionally biased region" description="Polar residues" evidence="2">
    <location>
        <begin position="429"/>
        <end position="438"/>
    </location>
</feature>
<name>A0A4R7ZQS8_9FIRM</name>
<keyword evidence="3" id="KW-0812">Transmembrane</keyword>
<evidence type="ECO:0000313" key="4">
    <source>
        <dbReference type="EMBL" id="TDW19786.1"/>
    </source>
</evidence>